<accession>A0A1Y4IE57</accession>
<organism evidence="1 2">
    <name type="scientific">Parabacteroides distasonis</name>
    <dbReference type="NCBI Taxonomy" id="823"/>
    <lineage>
        <taxon>Bacteria</taxon>
        <taxon>Pseudomonadati</taxon>
        <taxon>Bacteroidota</taxon>
        <taxon>Bacteroidia</taxon>
        <taxon>Bacteroidales</taxon>
        <taxon>Tannerellaceae</taxon>
        <taxon>Parabacteroides</taxon>
    </lineage>
</organism>
<sequence>MKVDFSKVSINATVEGDPVVIDLTKEVGNLVYGRTADIAVSDFGKKIYYSKEAIDVPRPMAESIKEIIMGSSFIAPLKNAMNELLTLKTKKNGNNDNQ</sequence>
<dbReference type="EMBL" id="NFJX01000014">
    <property type="protein sequence ID" value="OUP16829.1"/>
    <property type="molecule type" value="Genomic_DNA"/>
</dbReference>
<dbReference type="Proteomes" id="UP000195950">
    <property type="component" value="Unassembled WGS sequence"/>
</dbReference>
<protein>
    <submittedName>
        <fullName evidence="1">Uncharacterized protein</fullName>
    </submittedName>
</protein>
<reference evidence="2" key="1">
    <citation type="submission" date="2017-04" db="EMBL/GenBank/DDBJ databases">
        <title>Function of individual gut microbiota members based on whole genome sequencing of pure cultures obtained from chicken caecum.</title>
        <authorList>
            <person name="Medvecky M."/>
            <person name="Cejkova D."/>
            <person name="Polansky O."/>
            <person name="Karasova D."/>
            <person name="Kubasova T."/>
            <person name="Cizek A."/>
            <person name="Rychlik I."/>
        </authorList>
    </citation>
    <scope>NUCLEOTIDE SEQUENCE [LARGE SCALE GENOMIC DNA]</scope>
    <source>
        <strain evidence="2">An199</strain>
    </source>
</reference>
<comment type="caution">
    <text evidence="1">The sequence shown here is derived from an EMBL/GenBank/DDBJ whole genome shotgun (WGS) entry which is preliminary data.</text>
</comment>
<proteinExistence type="predicted"/>
<gene>
    <name evidence="1" type="ORF">B5F32_14760</name>
</gene>
<dbReference type="RefSeq" id="WP_087345624.1">
    <property type="nucleotide sequence ID" value="NZ_JAQDCA010000032.1"/>
</dbReference>
<dbReference type="AlphaFoldDB" id="A0A1Y4IE57"/>
<evidence type="ECO:0000313" key="1">
    <source>
        <dbReference type="EMBL" id="OUP16829.1"/>
    </source>
</evidence>
<evidence type="ECO:0000313" key="2">
    <source>
        <dbReference type="Proteomes" id="UP000195950"/>
    </source>
</evidence>
<name>A0A1Y4IE57_PARDI</name>